<sequence length="269" mass="29144">MDSKKVILITGGSSGIGLSIAEKLAGQNYQVISLSRNKEKIERALKEKPNLKNKVDFIIGDVSSQDSINQLCSYIKENYGVLHGLVNSAGVITIGTLESLKADEWQKMLDINLTGPFLVTKTLLPLMKKANGASIINISSIAGLRPGTSIGYSVSKAGLDMLTRFLVADLGPYNIRVNSINPGLVKTHLHFDNNIFSNQEDYNKMVEGARVRHPLKKVGAPEDIANMVNFLLSDEASWISGAVIPLAGGVTEENGFLPPKEDALLKKKI</sequence>
<organism evidence="3 4">
    <name type="scientific">Marinilabilia salmonicolor</name>
    <dbReference type="NCBI Taxonomy" id="989"/>
    <lineage>
        <taxon>Bacteria</taxon>
        <taxon>Pseudomonadati</taxon>
        <taxon>Bacteroidota</taxon>
        <taxon>Bacteroidia</taxon>
        <taxon>Marinilabiliales</taxon>
        <taxon>Marinilabiliaceae</taxon>
        <taxon>Marinilabilia</taxon>
    </lineage>
</organism>
<dbReference type="InterPro" id="IPR036291">
    <property type="entry name" value="NAD(P)-bd_dom_sf"/>
</dbReference>
<dbReference type="SUPFAM" id="SSF51735">
    <property type="entry name" value="NAD(P)-binding Rossmann-fold domains"/>
    <property type="match status" value="1"/>
</dbReference>
<comment type="caution">
    <text evidence="3">The sequence shown here is derived from an EMBL/GenBank/DDBJ whole genome shotgun (WGS) entry which is preliminary data.</text>
</comment>
<dbReference type="PANTHER" id="PTHR42879:SF2">
    <property type="entry name" value="3-OXOACYL-[ACYL-CARRIER-PROTEIN] REDUCTASE FABG"/>
    <property type="match status" value="1"/>
</dbReference>
<keyword evidence="4" id="KW-1185">Reference proteome</keyword>
<comment type="similarity">
    <text evidence="1">Belongs to the short-chain dehydrogenases/reductases (SDR) family.</text>
</comment>
<name>A0A368VE14_9BACT</name>
<feature type="domain" description="Ketoreductase" evidence="2">
    <location>
        <begin position="5"/>
        <end position="183"/>
    </location>
</feature>
<evidence type="ECO:0000259" key="2">
    <source>
        <dbReference type="SMART" id="SM00822"/>
    </source>
</evidence>
<dbReference type="FunFam" id="3.40.50.720:FF:000084">
    <property type="entry name" value="Short-chain dehydrogenase reductase"/>
    <property type="match status" value="1"/>
</dbReference>
<evidence type="ECO:0000313" key="4">
    <source>
        <dbReference type="Proteomes" id="UP000252733"/>
    </source>
</evidence>
<dbReference type="PANTHER" id="PTHR42879">
    <property type="entry name" value="3-OXOACYL-(ACYL-CARRIER-PROTEIN) REDUCTASE"/>
    <property type="match status" value="1"/>
</dbReference>
<dbReference type="Pfam" id="PF13561">
    <property type="entry name" value="adh_short_C2"/>
    <property type="match status" value="1"/>
</dbReference>
<dbReference type="CDD" id="cd05233">
    <property type="entry name" value="SDR_c"/>
    <property type="match status" value="1"/>
</dbReference>
<proteinExistence type="inferred from homology"/>
<dbReference type="PRINTS" id="PR00081">
    <property type="entry name" value="GDHRDH"/>
</dbReference>
<dbReference type="SMART" id="SM00822">
    <property type="entry name" value="PKS_KR"/>
    <property type="match status" value="1"/>
</dbReference>
<dbReference type="EMBL" id="QPIZ01000002">
    <property type="protein sequence ID" value="RCW38953.1"/>
    <property type="molecule type" value="Genomic_DNA"/>
</dbReference>
<protein>
    <submittedName>
        <fullName evidence="3">NAD(P)-dependent dehydrogenase (Short-subunit alcohol dehydrogenase family)</fullName>
    </submittedName>
</protein>
<evidence type="ECO:0000313" key="3">
    <source>
        <dbReference type="EMBL" id="RCW38953.1"/>
    </source>
</evidence>
<evidence type="ECO:0000256" key="1">
    <source>
        <dbReference type="ARBA" id="ARBA00006484"/>
    </source>
</evidence>
<dbReference type="InterPro" id="IPR057326">
    <property type="entry name" value="KR_dom"/>
</dbReference>
<dbReference type="RefSeq" id="WP_114436268.1">
    <property type="nucleotide sequence ID" value="NZ_QPIZ01000002.1"/>
</dbReference>
<dbReference type="PRINTS" id="PR00080">
    <property type="entry name" value="SDRFAMILY"/>
</dbReference>
<dbReference type="AlphaFoldDB" id="A0A368VE14"/>
<reference evidence="3 4" key="1">
    <citation type="submission" date="2018-07" db="EMBL/GenBank/DDBJ databases">
        <title>Freshwater and sediment microbial communities from various areas in North America, analyzing microbe dynamics in response to fracking.</title>
        <authorList>
            <person name="Lamendella R."/>
        </authorList>
    </citation>
    <scope>NUCLEOTIDE SEQUENCE [LARGE SCALE GENOMIC DNA]</scope>
    <source>
        <strain evidence="3 4">160A</strain>
    </source>
</reference>
<dbReference type="InterPro" id="IPR050259">
    <property type="entry name" value="SDR"/>
</dbReference>
<dbReference type="InterPro" id="IPR002347">
    <property type="entry name" value="SDR_fam"/>
</dbReference>
<accession>A0A368VE14</accession>
<dbReference type="Gene3D" id="3.40.50.720">
    <property type="entry name" value="NAD(P)-binding Rossmann-like Domain"/>
    <property type="match status" value="1"/>
</dbReference>
<gene>
    <name evidence="3" type="ORF">DFO77_102107</name>
</gene>
<dbReference type="Proteomes" id="UP000252733">
    <property type="component" value="Unassembled WGS sequence"/>
</dbReference>